<dbReference type="AlphaFoldDB" id="A0A839IQ72"/>
<keyword evidence="6" id="KW-1003">Cell membrane</keyword>
<feature type="transmembrane region" description="Helical" evidence="6">
    <location>
        <begin position="195"/>
        <end position="219"/>
    </location>
</feature>
<feature type="transmembrane region" description="Helical" evidence="6">
    <location>
        <begin position="286"/>
        <end position="307"/>
    </location>
</feature>
<feature type="transmembrane region" description="Helical" evidence="6">
    <location>
        <begin position="89"/>
        <end position="108"/>
    </location>
</feature>
<dbReference type="Pfam" id="PF01061">
    <property type="entry name" value="ABC2_membrane"/>
    <property type="match status" value="1"/>
</dbReference>
<evidence type="ECO:0000256" key="2">
    <source>
        <dbReference type="ARBA" id="ARBA00007783"/>
    </source>
</evidence>
<comment type="caution">
    <text evidence="9">The sequence shown here is derived from an EMBL/GenBank/DDBJ whole genome shotgun (WGS) entry which is preliminary data.</text>
</comment>
<evidence type="ECO:0000256" key="1">
    <source>
        <dbReference type="ARBA" id="ARBA00004141"/>
    </source>
</evidence>
<evidence type="ECO:0000313" key="10">
    <source>
        <dbReference type="Proteomes" id="UP000565262"/>
    </source>
</evidence>
<gene>
    <name evidence="9" type="ORF">H4O21_09400</name>
</gene>
<dbReference type="Proteomes" id="UP000565262">
    <property type="component" value="Unassembled WGS sequence"/>
</dbReference>
<evidence type="ECO:0000259" key="8">
    <source>
        <dbReference type="PROSITE" id="PS51012"/>
    </source>
</evidence>
<dbReference type="InterPro" id="IPR013525">
    <property type="entry name" value="ABC2_TM"/>
</dbReference>
<comment type="similarity">
    <text evidence="2 6">Belongs to the ABC-2 integral membrane protein family.</text>
</comment>
<feature type="transmembrane region" description="Helical" evidence="6">
    <location>
        <begin position="120"/>
        <end position="143"/>
    </location>
</feature>
<keyword evidence="10" id="KW-1185">Reference proteome</keyword>
<dbReference type="InterPro" id="IPR022403">
    <property type="entry name" value="Alc_ABC_transptr_permease"/>
</dbReference>
<accession>A0A839IQ72</accession>
<feature type="transmembrane region" description="Helical" evidence="6">
    <location>
        <begin position="164"/>
        <end position="189"/>
    </location>
</feature>
<dbReference type="PRINTS" id="PR00164">
    <property type="entry name" value="ABC2TRNSPORT"/>
</dbReference>
<evidence type="ECO:0000256" key="5">
    <source>
        <dbReference type="ARBA" id="ARBA00023136"/>
    </source>
</evidence>
<evidence type="ECO:0000313" key="9">
    <source>
        <dbReference type="EMBL" id="MBB1486824.1"/>
    </source>
</evidence>
<feature type="transmembrane region" description="Helical" evidence="6">
    <location>
        <begin position="231"/>
        <end position="251"/>
    </location>
</feature>
<comment type="subcellular location">
    <subcellularLocation>
        <location evidence="6">Cell inner membrane</location>
        <topology evidence="6">Multi-pass membrane protein</topology>
    </subcellularLocation>
    <subcellularLocation>
        <location evidence="1">Membrane</location>
        <topology evidence="1">Multi-pass membrane protein</topology>
    </subcellularLocation>
</comment>
<dbReference type="GO" id="GO:0140359">
    <property type="term" value="F:ABC-type transporter activity"/>
    <property type="evidence" value="ECO:0007669"/>
    <property type="project" value="InterPro"/>
</dbReference>
<feature type="compositionally biased region" description="Polar residues" evidence="7">
    <location>
        <begin position="1"/>
        <end position="37"/>
    </location>
</feature>
<feature type="domain" description="ABC transmembrane type-2" evidence="8">
    <location>
        <begin position="79"/>
        <end position="310"/>
    </location>
</feature>
<dbReference type="InterPro" id="IPR051328">
    <property type="entry name" value="T7SS_ABC-Transporter"/>
</dbReference>
<dbReference type="InterPro" id="IPR047817">
    <property type="entry name" value="ABC2_TM_bact-type"/>
</dbReference>
<dbReference type="PANTHER" id="PTHR43077">
    <property type="entry name" value="TRANSPORT PERMEASE YVFS-RELATED"/>
    <property type="match status" value="1"/>
</dbReference>
<reference evidence="9 10" key="1">
    <citation type="submission" date="2020-08" db="EMBL/GenBank/DDBJ databases">
        <title>Oceanospirillum sp. nov. isolated from marine sediment.</title>
        <authorList>
            <person name="Ji X."/>
        </authorList>
    </citation>
    <scope>NUCLEOTIDE SEQUENCE [LARGE SCALE GENOMIC DNA]</scope>
    <source>
        <strain evidence="9 10">D5</strain>
    </source>
</reference>
<keyword evidence="5 6" id="KW-0472">Membrane</keyword>
<dbReference type="NCBIfam" id="TIGR03861">
    <property type="entry name" value="phenyl_ABC_PedC"/>
    <property type="match status" value="1"/>
</dbReference>
<protein>
    <recommendedName>
        <fullName evidence="6">Transport permease protein</fullName>
    </recommendedName>
</protein>
<name>A0A839IQ72_9GAMM</name>
<dbReference type="GO" id="GO:0043190">
    <property type="term" value="C:ATP-binding cassette (ABC) transporter complex"/>
    <property type="evidence" value="ECO:0007669"/>
    <property type="project" value="InterPro"/>
</dbReference>
<evidence type="ECO:0000256" key="3">
    <source>
        <dbReference type="ARBA" id="ARBA00022692"/>
    </source>
</evidence>
<sequence length="319" mass="35637">MSSDSATVPASKQSPHASKQSLPASRQSPTAFQQASPTFRPPSEVSPLIRQWQPGVIGYWRTFTGITQREFLRFIQQRTRFFSALIRPLLWLIVFAAGFRAVLGVSIMPPYGTYITYQVYIAPGLIAMIILFNAMQSALSMVYDREMGSMKVLLTSPQPRSFLLFSKLMATALVALPQIYAFLLIAWFVDVDPPWSGYLAVLPACLLVSLMLGSIGLFISSFIRQLENFAGVMNFVIFPMFFLSSALYPLWKMQEAGPVLYAICTANPFTHAVELIRFSLYGELDITSLALVFAITLAFLTLAVLSFDPQKGILRNKKR</sequence>
<proteinExistence type="inferred from homology"/>
<dbReference type="InterPro" id="IPR000412">
    <property type="entry name" value="ABC_2_transport"/>
</dbReference>
<organism evidence="9 10">
    <name type="scientific">Oceanospirillum sediminis</name>
    <dbReference type="NCBI Taxonomy" id="2760088"/>
    <lineage>
        <taxon>Bacteria</taxon>
        <taxon>Pseudomonadati</taxon>
        <taxon>Pseudomonadota</taxon>
        <taxon>Gammaproteobacteria</taxon>
        <taxon>Oceanospirillales</taxon>
        <taxon>Oceanospirillaceae</taxon>
        <taxon>Oceanospirillum</taxon>
    </lineage>
</organism>
<dbReference type="PANTHER" id="PTHR43077:SF10">
    <property type="entry name" value="TRANSPORT PERMEASE PROTEIN"/>
    <property type="match status" value="1"/>
</dbReference>
<keyword evidence="3 6" id="KW-0812">Transmembrane</keyword>
<dbReference type="PROSITE" id="PS51012">
    <property type="entry name" value="ABC_TM2"/>
    <property type="match status" value="1"/>
</dbReference>
<keyword evidence="4 6" id="KW-1133">Transmembrane helix</keyword>
<keyword evidence="6" id="KW-0813">Transport</keyword>
<evidence type="ECO:0000256" key="6">
    <source>
        <dbReference type="RuleBase" id="RU361157"/>
    </source>
</evidence>
<dbReference type="EMBL" id="JACJFM010000009">
    <property type="protein sequence ID" value="MBB1486824.1"/>
    <property type="molecule type" value="Genomic_DNA"/>
</dbReference>
<evidence type="ECO:0000256" key="7">
    <source>
        <dbReference type="SAM" id="MobiDB-lite"/>
    </source>
</evidence>
<evidence type="ECO:0000256" key="4">
    <source>
        <dbReference type="ARBA" id="ARBA00022989"/>
    </source>
</evidence>
<feature type="region of interest" description="Disordered" evidence="7">
    <location>
        <begin position="1"/>
        <end position="46"/>
    </location>
</feature>
<dbReference type="RefSeq" id="WP_182808600.1">
    <property type="nucleotide sequence ID" value="NZ_JACJFM010000009.1"/>
</dbReference>